<name>A0A7V7S5W2_9BACI</name>
<dbReference type="Pfam" id="PF11188">
    <property type="entry name" value="DUF2975"/>
    <property type="match status" value="1"/>
</dbReference>
<proteinExistence type="predicted"/>
<keyword evidence="1" id="KW-0472">Membrane</keyword>
<feature type="transmembrane region" description="Helical" evidence="1">
    <location>
        <begin position="50"/>
        <end position="69"/>
    </location>
</feature>
<protein>
    <submittedName>
        <fullName evidence="2">DUF2975 domain-containing protein</fullName>
    </submittedName>
</protein>
<sequence length="159" mass="17929">MKQRELSIWLKLIIIFCGCIGMLFCIYIGPAMGKAVLLESEQLKGLYNPFISFIWSTGVPYFIALFLGWKMCSDIAVDEAFTSQNAKRLKTISILSMMEGILYIGALLYIFIVGNYHTSILVIVLLILFFSVVISIFTSLLSHLVRKASDIKEDNDLTI</sequence>
<feature type="transmembrane region" description="Helical" evidence="1">
    <location>
        <begin position="89"/>
        <end position="112"/>
    </location>
</feature>
<keyword evidence="1" id="KW-1133">Transmembrane helix</keyword>
<feature type="transmembrane region" description="Helical" evidence="1">
    <location>
        <begin position="118"/>
        <end position="142"/>
    </location>
</feature>
<evidence type="ECO:0000256" key="1">
    <source>
        <dbReference type="SAM" id="Phobius"/>
    </source>
</evidence>
<dbReference type="AlphaFoldDB" id="A0A7V7S5W2"/>
<reference evidence="2 3" key="1">
    <citation type="submission" date="2019-10" db="EMBL/GenBank/DDBJ databases">
        <title>Bacillus from the desert of Cuatro Cinegas, Coahuila.</title>
        <authorList>
            <person name="Olmedo-Alvarez G."/>
            <person name="Saldana S."/>
            <person name="Barcelo D."/>
        </authorList>
    </citation>
    <scope>NUCLEOTIDE SEQUENCE [LARGE SCALE GENOMIC DNA]</scope>
    <source>
        <strain evidence="2 3">CH155b_5T</strain>
    </source>
</reference>
<dbReference type="InterPro" id="IPR021354">
    <property type="entry name" value="DUF2975"/>
</dbReference>
<dbReference type="Proteomes" id="UP000470409">
    <property type="component" value="Unassembled WGS sequence"/>
</dbReference>
<dbReference type="EMBL" id="WBPG01000025">
    <property type="protein sequence ID" value="KAB2441817.1"/>
    <property type="molecule type" value="Genomic_DNA"/>
</dbReference>
<keyword evidence="1" id="KW-0812">Transmembrane</keyword>
<evidence type="ECO:0000313" key="2">
    <source>
        <dbReference type="EMBL" id="KAB2441817.1"/>
    </source>
</evidence>
<evidence type="ECO:0000313" key="3">
    <source>
        <dbReference type="Proteomes" id="UP000470409"/>
    </source>
</evidence>
<accession>A0A7V7S5W2</accession>
<gene>
    <name evidence="2" type="ORF">F8163_17510</name>
</gene>
<feature type="transmembrane region" description="Helical" evidence="1">
    <location>
        <begin position="12"/>
        <end position="30"/>
    </location>
</feature>
<organism evidence="2 3">
    <name type="scientific">Bacillus luti</name>
    <dbReference type="NCBI Taxonomy" id="2026191"/>
    <lineage>
        <taxon>Bacteria</taxon>
        <taxon>Bacillati</taxon>
        <taxon>Bacillota</taxon>
        <taxon>Bacilli</taxon>
        <taxon>Bacillales</taxon>
        <taxon>Bacillaceae</taxon>
        <taxon>Bacillus</taxon>
        <taxon>Bacillus cereus group</taxon>
    </lineage>
</organism>
<dbReference type="RefSeq" id="WP_151626820.1">
    <property type="nucleotide sequence ID" value="NZ_WBPG01000025.1"/>
</dbReference>
<comment type="caution">
    <text evidence="2">The sequence shown here is derived from an EMBL/GenBank/DDBJ whole genome shotgun (WGS) entry which is preliminary data.</text>
</comment>